<dbReference type="AlphaFoldDB" id="A0A9D3UJY4"/>
<evidence type="ECO:0000313" key="1">
    <source>
        <dbReference type="EMBL" id="KAH1046690.1"/>
    </source>
</evidence>
<sequence>FAIMLAKIEEAKDIITLRLDELIGSLKTFEMNLIEAKWNKVKQIMAIKVQNTVVSNKKSIKTMEEIKEQIALLSKTFNKTFKCFAKKKMVFDDLKE</sequence>
<name>A0A9D3UJY4_9ROSI</name>
<evidence type="ECO:0000313" key="2">
    <source>
        <dbReference type="Proteomes" id="UP000828251"/>
    </source>
</evidence>
<feature type="non-terminal residue" evidence="1">
    <location>
        <position position="1"/>
    </location>
</feature>
<protein>
    <submittedName>
        <fullName evidence="1">Uncharacterized protein</fullName>
    </submittedName>
</protein>
<proteinExistence type="predicted"/>
<accession>A0A9D3UJY4</accession>
<dbReference type="OrthoDB" id="1742098at2759"/>
<dbReference type="Proteomes" id="UP000828251">
    <property type="component" value="Unassembled WGS sequence"/>
</dbReference>
<comment type="caution">
    <text evidence="1">The sequence shown here is derived from an EMBL/GenBank/DDBJ whole genome shotgun (WGS) entry which is preliminary data.</text>
</comment>
<organism evidence="1 2">
    <name type="scientific">Gossypium stocksii</name>
    <dbReference type="NCBI Taxonomy" id="47602"/>
    <lineage>
        <taxon>Eukaryota</taxon>
        <taxon>Viridiplantae</taxon>
        <taxon>Streptophyta</taxon>
        <taxon>Embryophyta</taxon>
        <taxon>Tracheophyta</taxon>
        <taxon>Spermatophyta</taxon>
        <taxon>Magnoliopsida</taxon>
        <taxon>eudicotyledons</taxon>
        <taxon>Gunneridae</taxon>
        <taxon>Pentapetalae</taxon>
        <taxon>rosids</taxon>
        <taxon>malvids</taxon>
        <taxon>Malvales</taxon>
        <taxon>Malvaceae</taxon>
        <taxon>Malvoideae</taxon>
        <taxon>Gossypium</taxon>
    </lineage>
</organism>
<dbReference type="EMBL" id="JAIQCV010000011">
    <property type="protein sequence ID" value="KAH1046690.1"/>
    <property type="molecule type" value="Genomic_DNA"/>
</dbReference>
<gene>
    <name evidence="1" type="ORF">J1N35_037474</name>
</gene>
<reference evidence="1 2" key="1">
    <citation type="journal article" date="2021" name="Plant Biotechnol. J.">
        <title>Multi-omics assisted identification of the key and species-specific regulatory components of drought-tolerant mechanisms in Gossypium stocksii.</title>
        <authorList>
            <person name="Yu D."/>
            <person name="Ke L."/>
            <person name="Zhang D."/>
            <person name="Wu Y."/>
            <person name="Sun Y."/>
            <person name="Mei J."/>
            <person name="Sun J."/>
            <person name="Sun Y."/>
        </authorList>
    </citation>
    <scope>NUCLEOTIDE SEQUENCE [LARGE SCALE GENOMIC DNA]</scope>
    <source>
        <strain evidence="2">cv. E1</strain>
        <tissue evidence="1">Leaf</tissue>
    </source>
</reference>
<keyword evidence="2" id="KW-1185">Reference proteome</keyword>